<evidence type="ECO:0000256" key="5">
    <source>
        <dbReference type="SAM" id="Phobius"/>
    </source>
</evidence>
<feature type="transmembrane region" description="Helical" evidence="5">
    <location>
        <begin position="362"/>
        <end position="386"/>
    </location>
</feature>
<dbReference type="STRING" id="1280837.A0A316VJR4"/>
<name>A0A316VJR4_9BASI</name>
<dbReference type="GeneID" id="37021828"/>
<feature type="transmembrane region" description="Helical" evidence="5">
    <location>
        <begin position="255"/>
        <end position="278"/>
    </location>
</feature>
<feature type="transmembrane region" description="Helical" evidence="5">
    <location>
        <begin position="164"/>
        <end position="183"/>
    </location>
</feature>
<feature type="transmembrane region" description="Helical" evidence="5">
    <location>
        <begin position="427"/>
        <end position="444"/>
    </location>
</feature>
<keyword evidence="3 5" id="KW-1133">Transmembrane helix</keyword>
<evidence type="ECO:0000256" key="3">
    <source>
        <dbReference type="ARBA" id="ARBA00022989"/>
    </source>
</evidence>
<dbReference type="InterPro" id="IPR011701">
    <property type="entry name" value="MFS"/>
</dbReference>
<dbReference type="EMBL" id="KZ819602">
    <property type="protein sequence ID" value="PWN37832.1"/>
    <property type="molecule type" value="Genomic_DNA"/>
</dbReference>
<dbReference type="Proteomes" id="UP000245771">
    <property type="component" value="Unassembled WGS sequence"/>
</dbReference>
<evidence type="ECO:0000256" key="2">
    <source>
        <dbReference type="ARBA" id="ARBA00022692"/>
    </source>
</evidence>
<keyword evidence="4 5" id="KW-0472">Membrane</keyword>
<feature type="transmembrane region" description="Helical" evidence="5">
    <location>
        <begin position="72"/>
        <end position="98"/>
    </location>
</feature>
<dbReference type="Gene3D" id="1.20.1250.20">
    <property type="entry name" value="MFS general substrate transporter like domains"/>
    <property type="match status" value="1"/>
</dbReference>
<dbReference type="AlphaFoldDB" id="A0A316VJR4"/>
<evidence type="ECO:0000256" key="1">
    <source>
        <dbReference type="ARBA" id="ARBA00004141"/>
    </source>
</evidence>
<dbReference type="GO" id="GO:0022857">
    <property type="term" value="F:transmembrane transporter activity"/>
    <property type="evidence" value="ECO:0007669"/>
    <property type="project" value="InterPro"/>
</dbReference>
<gene>
    <name evidence="6" type="ORF">FA14DRAFT_166837</name>
</gene>
<dbReference type="SUPFAM" id="SSF103473">
    <property type="entry name" value="MFS general substrate transporter"/>
    <property type="match status" value="1"/>
</dbReference>
<dbReference type="GO" id="GO:0005886">
    <property type="term" value="C:plasma membrane"/>
    <property type="evidence" value="ECO:0007669"/>
    <property type="project" value="TreeGrafter"/>
</dbReference>
<feature type="transmembrane region" description="Helical" evidence="5">
    <location>
        <begin position="195"/>
        <end position="215"/>
    </location>
</feature>
<feature type="transmembrane region" description="Helical" evidence="5">
    <location>
        <begin position="298"/>
        <end position="316"/>
    </location>
</feature>
<reference evidence="6 7" key="1">
    <citation type="journal article" date="2018" name="Mol. Biol. Evol.">
        <title>Broad Genomic Sampling Reveals a Smut Pathogenic Ancestry of the Fungal Clade Ustilaginomycotina.</title>
        <authorList>
            <person name="Kijpornyongpan T."/>
            <person name="Mondo S.J."/>
            <person name="Barry K."/>
            <person name="Sandor L."/>
            <person name="Lee J."/>
            <person name="Lipzen A."/>
            <person name="Pangilinan J."/>
            <person name="LaButti K."/>
            <person name="Hainaut M."/>
            <person name="Henrissat B."/>
            <person name="Grigoriev I.V."/>
            <person name="Spatafora J.W."/>
            <person name="Aime M.C."/>
        </authorList>
    </citation>
    <scope>NUCLEOTIDE SEQUENCE [LARGE SCALE GENOMIC DNA]</scope>
    <source>
        <strain evidence="6 7">MCA 3882</strain>
    </source>
</reference>
<evidence type="ECO:0000256" key="4">
    <source>
        <dbReference type="ARBA" id="ARBA00023136"/>
    </source>
</evidence>
<accession>A0A316VJR4</accession>
<dbReference type="InParanoid" id="A0A316VJR4"/>
<dbReference type="PANTHER" id="PTHR23502">
    <property type="entry name" value="MAJOR FACILITATOR SUPERFAMILY"/>
    <property type="match status" value="1"/>
</dbReference>
<feature type="transmembrane region" description="Helical" evidence="5">
    <location>
        <begin position="337"/>
        <end position="356"/>
    </location>
</feature>
<feature type="transmembrane region" description="Helical" evidence="5">
    <location>
        <begin position="104"/>
        <end position="123"/>
    </location>
</feature>
<evidence type="ECO:0000313" key="7">
    <source>
        <dbReference type="Proteomes" id="UP000245771"/>
    </source>
</evidence>
<dbReference type="InterPro" id="IPR036259">
    <property type="entry name" value="MFS_trans_sf"/>
</dbReference>
<keyword evidence="7" id="KW-1185">Reference proteome</keyword>
<sequence>MQHKSHSCESIRIKKSKNEHILIDNQPSYLYSCSTNTINQKEGEEVIWVEFQKDDPENPFNFSKHRKWLTTILMAATAGAYVPGITISLLGVSIYALGFGITPLILAPFSEVFGLFFVGTGLVNNMTGMLILRFLQGGFGSTGSTMVGGTIADIWATSERGLPMSLFSVGAIFGTGFGPFWAGFVAGNPKLEWRWIQYIQAIYTGAIFIILLIFLKETRAIRLRKETGDKRFRAKAEEERASIPILIKNSLTRPAWMLFSEPIVFVFSLWISFCWGMMYCLLESIGFITELHNYTPDQTGLVFLTICAGALIGFACNFYQDRLYLKNFEKRGPEARLYAACAAAILFPIGCFIYAWTSYPDVSIAGPVVGITALMTAVYTIYLAVFNYLADAYLVYASSALAAQSFARNMFGFAFPLFVTPMYHNLGYTWAILGVVPFILFFYGHKIRAKSKFSLELQRLHEEQQKRLNQQK</sequence>
<keyword evidence="2 5" id="KW-0812">Transmembrane</keyword>
<protein>
    <submittedName>
        <fullName evidence="6">MFS general substrate transporter</fullName>
    </submittedName>
</protein>
<dbReference type="Pfam" id="PF07690">
    <property type="entry name" value="MFS_1"/>
    <property type="match status" value="1"/>
</dbReference>
<dbReference type="PANTHER" id="PTHR23502:SF134">
    <property type="entry name" value="MAJOR FACILITATOR SUPERFAMILY (MFS) PROFILE DOMAIN-CONTAINING PROTEIN-RELATED"/>
    <property type="match status" value="1"/>
</dbReference>
<dbReference type="OrthoDB" id="5376138at2759"/>
<proteinExistence type="predicted"/>
<comment type="subcellular location">
    <subcellularLocation>
        <location evidence="1">Membrane</location>
        <topology evidence="1">Multi-pass membrane protein</topology>
    </subcellularLocation>
</comment>
<feature type="transmembrane region" description="Helical" evidence="5">
    <location>
        <begin position="393"/>
        <end position="415"/>
    </location>
</feature>
<dbReference type="RefSeq" id="XP_025358134.1">
    <property type="nucleotide sequence ID" value="XM_025500047.1"/>
</dbReference>
<evidence type="ECO:0000313" key="6">
    <source>
        <dbReference type="EMBL" id="PWN37832.1"/>
    </source>
</evidence>
<organism evidence="6 7">
    <name type="scientific">Meira miltonrushii</name>
    <dbReference type="NCBI Taxonomy" id="1280837"/>
    <lineage>
        <taxon>Eukaryota</taxon>
        <taxon>Fungi</taxon>
        <taxon>Dikarya</taxon>
        <taxon>Basidiomycota</taxon>
        <taxon>Ustilaginomycotina</taxon>
        <taxon>Exobasidiomycetes</taxon>
        <taxon>Exobasidiales</taxon>
        <taxon>Brachybasidiaceae</taxon>
        <taxon>Meira</taxon>
    </lineage>
</organism>